<feature type="domain" description="EamA" evidence="3">
    <location>
        <begin position="152"/>
        <end position="284"/>
    </location>
</feature>
<keyword evidence="2" id="KW-0472">Membrane</keyword>
<feature type="transmembrane region" description="Helical" evidence="2">
    <location>
        <begin position="65"/>
        <end position="84"/>
    </location>
</feature>
<evidence type="ECO:0000313" key="5">
    <source>
        <dbReference type="Proteomes" id="UP000620327"/>
    </source>
</evidence>
<reference evidence="4" key="1">
    <citation type="submission" date="2020-08" db="EMBL/GenBank/DDBJ databases">
        <title>Genome public.</title>
        <authorList>
            <person name="Liu C."/>
            <person name="Sun Q."/>
        </authorList>
    </citation>
    <scope>NUCLEOTIDE SEQUENCE</scope>
    <source>
        <strain evidence="4">BX15</strain>
    </source>
</reference>
<feature type="transmembrane region" description="Helical" evidence="2">
    <location>
        <begin position="34"/>
        <end position="53"/>
    </location>
</feature>
<sequence>MKSVNRAKLDLIIAVTAFGTIGIFVRYINLPSSVIAFVRGAVGAVFLLLLLYFRRTPFRWASVQPHWKLLALSGAIISFNWITLFEAYRYTTVATATLCYYMAPVFVTLASPFLFHEKLTPRKLLCVLAALCGMVFVSGVPQSGLPEAGEATGILLALLSAVLYASDVSINKFLDQVPACERTLVQLAVAALVMIPYILLTEDVAAMTLTPLGAVLLLIVGVFHTGWCYSLFFGSMTYLPAQTVVLFSYIDPIVAIFLSALLLKEPLGWSGILGAVLVLGSTLISELPVRAAAETK</sequence>
<keyword evidence="5" id="KW-1185">Reference proteome</keyword>
<dbReference type="InterPro" id="IPR037185">
    <property type="entry name" value="EmrE-like"/>
</dbReference>
<feature type="transmembrane region" description="Helical" evidence="2">
    <location>
        <begin position="269"/>
        <end position="289"/>
    </location>
</feature>
<proteinExistence type="inferred from homology"/>
<dbReference type="SUPFAM" id="SSF103481">
    <property type="entry name" value="Multidrug resistance efflux transporter EmrE"/>
    <property type="match status" value="2"/>
</dbReference>
<evidence type="ECO:0000313" key="4">
    <source>
        <dbReference type="EMBL" id="MBC5770437.1"/>
    </source>
</evidence>
<keyword evidence="2" id="KW-0812">Transmembrane</keyword>
<feature type="transmembrane region" description="Helical" evidence="2">
    <location>
        <begin position="183"/>
        <end position="200"/>
    </location>
</feature>
<comment type="caution">
    <text evidence="4">The sequence shown here is derived from an EMBL/GenBank/DDBJ whole genome shotgun (WGS) entry which is preliminary data.</text>
</comment>
<dbReference type="RefSeq" id="WP_187014689.1">
    <property type="nucleotide sequence ID" value="NZ_JACOQI010000007.1"/>
</dbReference>
<accession>A0A923SAW5</accession>
<dbReference type="AlphaFoldDB" id="A0A923SAW5"/>
<dbReference type="PANTHER" id="PTHR22911">
    <property type="entry name" value="ACYL-MALONYL CONDENSING ENZYME-RELATED"/>
    <property type="match status" value="1"/>
</dbReference>
<evidence type="ECO:0000256" key="1">
    <source>
        <dbReference type="ARBA" id="ARBA00007362"/>
    </source>
</evidence>
<dbReference type="PANTHER" id="PTHR22911:SF102">
    <property type="entry name" value="MEMBRANE PROTEIN"/>
    <property type="match status" value="1"/>
</dbReference>
<feature type="transmembrane region" description="Helical" evidence="2">
    <location>
        <begin position="9"/>
        <end position="28"/>
    </location>
</feature>
<feature type="domain" description="EamA" evidence="3">
    <location>
        <begin position="11"/>
        <end position="138"/>
    </location>
</feature>
<evidence type="ECO:0000259" key="3">
    <source>
        <dbReference type="Pfam" id="PF00892"/>
    </source>
</evidence>
<keyword evidence="2" id="KW-1133">Transmembrane helix</keyword>
<dbReference type="GO" id="GO:0016020">
    <property type="term" value="C:membrane"/>
    <property type="evidence" value="ECO:0007669"/>
    <property type="project" value="InterPro"/>
</dbReference>
<gene>
    <name evidence="4" type="ORF">H8Z83_08910</name>
</gene>
<evidence type="ECO:0000256" key="2">
    <source>
        <dbReference type="SAM" id="Phobius"/>
    </source>
</evidence>
<dbReference type="EMBL" id="JACOQI010000007">
    <property type="protein sequence ID" value="MBC5770437.1"/>
    <property type="molecule type" value="Genomic_DNA"/>
</dbReference>
<feature type="transmembrane region" description="Helical" evidence="2">
    <location>
        <begin position="244"/>
        <end position="263"/>
    </location>
</feature>
<comment type="similarity">
    <text evidence="1">Belongs to the EamA transporter family.</text>
</comment>
<feature type="transmembrane region" description="Helical" evidence="2">
    <location>
        <begin position="212"/>
        <end position="232"/>
    </location>
</feature>
<dbReference type="InterPro" id="IPR000620">
    <property type="entry name" value="EamA_dom"/>
</dbReference>
<dbReference type="Pfam" id="PF00892">
    <property type="entry name" value="EamA"/>
    <property type="match status" value="2"/>
</dbReference>
<feature type="transmembrane region" description="Helical" evidence="2">
    <location>
        <begin position="151"/>
        <end position="171"/>
    </location>
</feature>
<protein>
    <submittedName>
        <fullName evidence="4">DMT family transporter</fullName>
    </submittedName>
</protein>
<feature type="transmembrane region" description="Helical" evidence="2">
    <location>
        <begin position="124"/>
        <end position="145"/>
    </location>
</feature>
<organism evidence="4 5">
    <name type="scientific">Dysosmobacter segnis</name>
    <dbReference type="NCBI Taxonomy" id="2763042"/>
    <lineage>
        <taxon>Bacteria</taxon>
        <taxon>Bacillati</taxon>
        <taxon>Bacillota</taxon>
        <taxon>Clostridia</taxon>
        <taxon>Eubacteriales</taxon>
        <taxon>Oscillospiraceae</taxon>
        <taxon>Dysosmobacter</taxon>
    </lineage>
</organism>
<name>A0A923SAW5_9FIRM</name>
<dbReference type="Gene3D" id="1.10.3730.20">
    <property type="match status" value="1"/>
</dbReference>
<dbReference type="Proteomes" id="UP000620327">
    <property type="component" value="Unassembled WGS sequence"/>
</dbReference>
<feature type="transmembrane region" description="Helical" evidence="2">
    <location>
        <begin position="90"/>
        <end position="115"/>
    </location>
</feature>